<sequence>MELTRYLLPVCLTLLIPAEVEGVARTEAVSSDPAMVAGTLGASPVTPQHPPLHAEALLAILRTAFQDTRSLKVLHDSTIAAKDVLQRLLLGGIPMAVQVRDIINSPQDPGDHLEHFRRRGSHNSDLDITILLFLDQDRVQSFLRARSSAWVMGPLVLVSLHTTPFTRQVLVAAGEVSRVVLLLPTFTSGGHLRYNMVTYFPYNPVGARYRTKLVERETLTRHQLFLERFPDFHGQLFHLASWIDDFPYLFYDNEKKVVGIGQAMLQEIASRLNFTYHLQEIPPDEYWGELINGTWVGMLGQVVRKEKDFIINGMAVVLDRYQAADFSVPYFSDSYSITLKVPPPFPRWRSVVYPFGVWVWAGVLAALVMLSLIFHLLVRADSSPIYNNRMDVLSTMVWLSRTLLRQSVPRVPEVMGCRAFLACWWLSALVLSTSYMGKLIAFLTVPTQTRRIDTLEELAAAQVKLGNKLSLLPDYDQVLQAFDSGAGVLEATEYSQFLFITRSRSKTSYAVEEKLYPNYVGWAFQKGAPYKYIFDRYLNAMSQSGLVMQWRRSIIEDFRRSTGDKQRSATKGMLQVEEEEKQVLEPLTLENIQGAFIVLAFGSVLALLVLVIEVVVMYCG</sequence>
<keyword evidence="5 13" id="KW-0812">Transmembrane</keyword>
<dbReference type="InterPro" id="IPR001320">
    <property type="entry name" value="Iontro_rcpt_C"/>
</dbReference>
<keyword evidence="14" id="KW-0732">Signal</keyword>
<keyword evidence="3" id="KW-0813">Transport</keyword>
<dbReference type="GO" id="GO:0005886">
    <property type="term" value="C:plasma membrane"/>
    <property type="evidence" value="ECO:0007669"/>
    <property type="project" value="UniProtKB-SubCell"/>
</dbReference>
<feature type="transmembrane region" description="Helical" evidence="13">
    <location>
        <begin position="419"/>
        <end position="441"/>
    </location>
</feature>
<keyword evidence="8 13" id="KW-0472">Membrane</keyword>
<organism evidence="16 17">
    <name type="scientific">Homarus americanus</name>
    <name type="common">American lobster</name>
    <dbReference type="NCBI Taxonomy" id="6706"/>
    <lineage>
        <taxon>Eukaryota</taxon>
        <taxon>Metazoa</taxon>
        <taxon>Ecdysozoa</taxon>
        <taxon>Arthropoda</taxon>
        <taxon>Crustacea</taxon>
        <taxon>Multicrustacea</taxon>
        <taxon>Malacostraca</taxon>
        <taxon>Eumalacostraca</taxon>
        <taxon>Eucarida</taxon>
        <taxon>Decapoda</taxon>
        <taxon>Pleocyemata</taxon>
        <taxon>Astacidea</taxon>
        <taxon>Nephropoidea</taxon>
        <taxon>Nephropidae</taxon>
        <taxon>Homarus</taxon>
    </lineage>
</organism>
<evidence type="ECO:0000256" key="6">
    <source>
        <dbReference type="ARBA" id="ARBA00022989"/>
    </source>
</evidence>
<dbReference type="SUPFAM" id="SSF53850">
    <property type="entry name" value="Periplasmic binding protein-like II"/>
    <property type="match status" value="1"/>
</dbReference>
<evidence type="ECO:0000313" key="16">
    <source>
        <dbReference type="EMBL" id="KAG7172770.1"/>
    </source>
</evidence>
<keyword evidence="7" id="KW-0406">Ion transport</keyword>
<dbReference type="Proteomes" id="UP000747542">
    <property type="component" value="Unassembled WGS sequence"/>
</dbReference>
<evidence type="ECO:0000256" key="14">
    <source>
        <dbReference type="SAM" id="SignalP"/>
    </source>
</evidence>
<accession>A0A8J5T682</accession>
<evidence type="ECO:0000256" key="8">
    <source>
        <dbReference type="ARBA" id="ARBA00023136"/>
    </source>
</evidence>
<dbReference type="Pfam" id="PF00060">
    <property type="entry name" value="Lig_chan"/>
    <property type="match status" value="1"/>
</dbReference>
<dbReference type="SMART" id="SM00918">
    <property type="entry name" value="Lig_chan-Glu_bd"/>
    <property type="match status" value="1"/>
</dbReference>
<evidence type="ECO:0000256" key="12">
    <source>
        <dbReference type="ARBA" id="ARBA00023303"/>
    </source>
</evidence>
<keyword evidence="11" id="KW-1071">Ligand-gated ion channel</keyword>
<proteinExistence type="inferred from homology"/>
<protein>
    <submittedName>
        <fullName evidence="16">Glutamate receptor ionotropic, delta-2-like 17</fullName>
    </submittedName>
</protein>
<evidence type="ECO:0000256" key="2">
    <source>
        <dbReference type="ARBA" id="ARBA00008685"/>
    </source>
</evidence>
<feature type="transmembrane region" description="Helical" evidence="13">
    <location>
        <begin position="596"/>
        <end position="618"/>
    </location>
</feature>
<comment type="caution">
    <text evidence="16">The sequence shown here is derived from an EMBL/GenBank/DDBJ whole genome shotgun (WGS) entry which is preliminary data.</text>
</comment>
<evidence type="ECO:0000259" key="15">
    <source>
        <dbReference type="SMART" id="SM00918"/>
    </source>
</evidence>
<keyword evidence="12" id="KW-0407">Ion channel</keyword>
<evidence type="ECO:0000256" key="7">
    <source>
        <dbReference type="ARBA" id="ARBA00023065"/>
    </source>
</evidence>
<keyword evidence="4" id="KW-1003">Cell membrane</keyword>
<dbReference type="GO" id="GO:0015276">
    <property type="term" value="F:ligand-gated monoatomic ion channel activity"/>
    <property type="evidence" value="ECO:0007669"/>
    <property type="project" value="InterPro"/>
</dbReference>
<dbReference type="InterPro" id="IPR052192">
    <property type="entry name" value="Insect_Ionotropic_Sensory_Rcpt"/>
</dbReference>
<dbReference type="Gene3D" id="1.10.287.70">
    <property type="match status" value="1"/>
</dbReference>
<dbReference type="Pfam" id="PF10613">
    <property type="entry name" value="Lig_chan-Glu_bd"/>
    <property type="match status" value="1"/>
</dbReference>
<dbReference type="EMBL" id="JAHLQT010010484">
    <property type="protein sequence ID" value="KAG7172770.1"/>
    <property type="molecule type" value="Genomic_DNA"/>
</dbReference>
<name>A0A8J5T682_HOMAM</name>
<feature type="chain" id="PRO_5035299220" evidence="14">
    <location>
        <begin position="23"/>
        <end position="620"/>
    </location>
</feature>
<dbReference type="Gene3D" id="3.40.190.10">
    <property type="entry name" value="Periplasmic binding protein-like II"/>
    <property type="match status" value="1"/>
</dbReference>
<evidence type="ECO:0000256" key="11">
    <source>
        <dbReference type="ARBA" id="ARBA00023286"/>
    </source>
</evidence>
<dbReference type="PANTHER" id="PTHR42643">
    <property type="entry name" value="IONOTROPIC RECEPTOR 20A-RELATED"/>
    <property type="match status" value="1"/>
</dbReference>
<evidence type="ECO:0000256" key="9">
    <source>
        <dbReference type="ARBA" id="ARBA00023170"/>
    </source>
</evidence>
<keyword evidence="17" id="KW-1185">Reference proteome</keyword>
<evidence type="ECO:0000256" key="1">
    <source>
        <dbReference type="ARBA" id="ARBA00004651"/>
    </source>
</evidence>
<evidence type="ECO:0000313" key="17">
    <source>
        <dbReference type="Proteomes" id="UP000747542"/>
    </source>
</evidence>
<dbReference type="AlphaFoldDB" id="A0A8J5T682"/>
<comment type="similarity">
    <text evidence="2">Belongs to the glutamate-gated ion channel (TC 1.A.10.1) family.</text>
</comment>
<evidence type="ECO:0000256" key="3">
    <source>
        <dbReference type="ARBA" id="ARBA00022448"/>
    </source>
</evidence>
<dbReference type="GO" id="GO:0050906">
    <property type="term" value="P:detection of stimulus involved in sensory perception"/>
    <property type="evidence" value="ECO:0007669"/>
    <property type="project" value="UniProtKB-ARBA"/>
</dbReference>
<evidence type="ECO:0000256" key="4">
    <source>
        <dbReference type="ARBA" id="ARBA00022475"/>
    </source>
</evidence>
<keyword evidence="10" id="KW-0325">Glycoprotein</keyword>
<dbReference type="PANTHER" id="PTHR42643:SF24">
    <property type="entry name" value="IONOTROPIC RECEPTOR 60A"/>
    <property type="match status" value="1"/>
</dbReference>
<keyword evidence="9 16" id="KW-0675">Receptor</keyword>
<evidence type="ECO:0000256" key="13">
    <source>
        <dbReference type="SAM" id="Phobius"/>
    </source>
</evidence>
<keyword evidence="6 13" id="KW-1133">Transmembrane helix</keyword>
<evidence type="ECO:0000256" key="5">
    <source>
        <dbReference type="ARBA" id="ARBA00022692"/>
    </source>
</evidence>
<reference evidence="16" key="1">
    <citation type="journal article" date="2021" name="Sci. Adv.">
        <title>The American lobster genome reveals insights on longevity, neural, and immune adaptations.</title>
        <authorList>
            <person name="Polinski J.M."/>
            <person name="Zimin A.V."/>
            <person name="Clark K.F."/>
            <person name="Kohn A.B."/>
            <person name="Sadowski N."/>
            <person name="Timp W."/>
            <person name="Ptitsyn A."/>
            <person name="Khanna P."/>
            <person name="Romanova D.Y."/>
            <person name="Williams P."/>
            <person name="Greenwood S.J."/>
            <person name="Moroz L.L."/>
            <person name="Walt D.R."/>
            <person name="Bodnar A.G."/>
        </authorList>
    </citation>
    <scope>NUCLEOTIDE SEQUENCE</scope>
    <source>
        <strain evidence="16">GMGI-L3</strain>
    </source>
</reference>
<feature type="signal peptide" evidence="14">
    <location>
        <begin position="1"/>
        <end position="22"/>
    </location>
</feature>
<feature type="transmembrane region" description="Helical" evidence="13">
    <location>
        <begin position="357"/>
        <end position="378"/>
    </location>
</feature>
<gene>
    <name evidence="16" type="primary">Grid2-L17</name>
    <name evidence="16" type="ORF">Hamer_G007008</name>
</gene>
<evidence type="ECO:0000256" key="10">
    <source>
        <dbReference type="ARBA" id="ARBA00023180"/>
    </source>
</evidence>
<feature type="domain" description="Ionotropic glutamate receptor L-glutamate and glycine-binding" evidence="15">
    <location>
        <begin position="247"/>
        <end position="304"/>
    </location>
</feature>
<comment type="subcellular location">
    <subcellularLocation>
        <location evidence="1">Cell membrane</location>
        <topology evidence="1">Multi-pass membrane protein</topology>
    </subcellularLocation>
</comment>
<dbReference type="InterPro" id="IPR019594">
    <property type="entry name" value="Glu/Gly-bd"/>
</dbReference>